<evidence type="ECO:0000256" key="4">
    <source>
        <dbReference type="ARBA" id="ARBA00022827"/>
    </source>
</evidence>
<dbReference type="PANTHER" id="PTHR42913:SF3">
    <property type="entry name" value="64 KDA MITOCHONDRIAL NADH DEHYDROGENASE (EUROFUNG)"/>
    <property type="match status" value="1"/>
</dbReference>
<sequence length="392" mass="43458">MKKVLILGGGFAGLRACKLLAKSKADLDITLVNKNAYHYDSTGLYKVASGDEAPERLMFRITDMISPKVHFIEDDVVKVNGKDNTVSTKKNGDLSYDYLFNALGFEPETFGTPGADEFGLQISDIDNSTADYQKIQTTLDEYDEFKDPKLLNIVVVGGGFTGIELLGDLVHMVPKWAKKYGFKKEDFKITCIAPGFLPMFNKKLGDYAQHFLEKKGVKFVMGDTVSKITADGAYYGKDDKFIPSHLVFWTAGVKGSDVIPASQYPDEHRNRVAVNTDMSLNDFPNQYLIGDVSAVKDDKTGRMFPTTGQISIYEADVAVNDFLNKLNGKSAVKFDYKSMGTVCSLGPYSGIAEIYMFGMTFKLKGCIVPIFKNMIFKKNGLELGNIRTMLES</sequence>
<keyword evidence="5" id="KW-0560">Oxidoreductase</keyword>
<feature type="domain" description="FAD/NAD(P)-binding" evidence="6">
    <location>
        <begin position="2"/>
        <end position="299"/>
    </location>
</feature>
<dbReference type="Gene3D" id="3.50.50.100">
    <property type="match status" value="1"/>
</dbReference>
<keyword evidence="4" id="KW-0274">FAD</keyword>
<evidence type="ECO:0000256" key="3">
    <source>
        <dbReference type="ARBA" id="ARBA00022630"/>
    </source>
</evidence>
<dbReference type="InterPro" id="IPR036188">
    <property type="entry name" value="FAD/NAD-bd_sf"/>
</dbReference>
<evidence type="ECO:0000313" key="8">
    <source>
        <dbReference type="Proteomes" id="UP000327194"/>
    </source>
</evidence>
<dbReference type="RefSeq" id="WP_010022323.1">
    <property type="nucleotide sequence ID" value="NZ_AZDS01000002.1"/>
</dbReference>
<evidence type="ECO:0000313" key="7">
    <source>
        <dbReference type="EMBL" id="QFX92151.1"/>
    </source>
</evidence>
<dbReference type="AlphaFoldDB" id="A0AAE6NZ24"/>
<name>A0AAE6NZ24_9LACO</name>
<organism evidence="7 8">
    <name type="scientific">Fructilactobacillus fructivorans</name>
    <dbReference type="NCBI Taxonomy" id="1614"/>
    <lineage>
        <taxon>Bacteria</taxon>
        <taxon>Bacillati</taxon>
        <taxon>Bacillota</taxon>
        <taxon>Bacilli</taxon>
        <taxon>Lactobacillales</taxon>
        <taxon>Lactobacillaceae</taxon>
        <taxon>Fructilactobacillus</taxon>
    </lineage>
</organism>
<dbReference type="PRINTS" id="PR00411">
    <property type="entry name" value="PNDRDTASEI"/>
</dbReference>
<accession>A0AAE6NZ24</accession>
<proteinExistence type="inferred from homology"/>
<comment type="cofactor">
    <cofactor evidence="1">
        <name>FAD</name>
        <dbReference type="ChEBI" id="CHEBI:57692"/>
    </cofactor>
</comment>
<evidence type="ECO:0000259" key="6">
    <source>
        <dbReference type="Pfam" id="PF07992"/>
    </source>
</evidence>
<evidence type="ECO:0000256" key="5">
    <source>
        <dbReference type="ARBA" id="ARBA00023002"/>
    </source>
</evidence>
<protein>
    <submittedName>
        <fullName evidence="7">NAD(P)/FAD-dependent oxidoreductase</fullName>
    </submittedName>
</protein>
<dbReference type="EMBL" id="CP045562">
    <property type="protein sequence ID" value="QFX92151.1"/>
    <property type="molecule type" value="Genomic_DNA"/>
</dbReference>
<evidence type="ECO:0000256" key="1">
    <source>
        <dbReference type="ARBA" id="ARBA00001974"/>
    </source>
</evidence>
<dbReference type="KEGG" id="lfv:LF543_00495"/>
<dbReference type="PANTHER" id="PTHR42913">
    <property type="entry name" value="APOPTOSIS-INDUCING FACTOR 1"/>
    <property type="match status" value="1"/>
</dbReference>
<reference evidence="7 8" key="1">
    <citation type="submission" date="2019-10" db="EMBL/GenBank/DDBJ databases">
        <title>Genome sequencing of Lactobacillus fructivorans.</title>
        <authorList>
            <person name="Kim K."/>
        </authorList>
    </citation>
    <scope>NUCLEOTIDE SEQUENCE [LARGE SCALE GENOMIC DNA]</scope>
    <source>
        <strain evidence="7 8">LF543</strain>
    </source>
</reference>
<dbReference type="GO" id="GO:0019646">
    <property type="term" value="P:aerobic electron transport chain"/>
    <property type="evidence" value="ECO:0007669"/>
    <property type="project" value="TreeGrafter"/>
</dbReference>
<dbReference type="InterPro" id="IPR051169">
    <property type="entry name" value="NADH-Q_oxidoreductase"/>
</dbReference>
<dbReference type="SUPFAM" id="SSF51905">
    <property type="entry name" value="FAD/NAD(P)-binding domain"/>
    <property type="match status" value="2"/>
</dbReference>
<gene>
    <name evidence="7" type="ORF">LF543_00495</name>
</gene>
<dbReference type="PRINTS" id="PR00368">
    <property type="entry name" value="FADPNR"/>
</dbReference>
<dbReference type="GO" id="GO:0003955">
    <property type="term" value="F:NAD(P)H dehydrogenase (quinone) activity"/>
    <property type="evidence" value="ECO:0007669"/>
    <property type="project" value="TreeGrafter"/>
</dbReference>
<dbReference type="InterPro" id="IPR023753">
    <property type="entry name" value="FAD/NAD-binding_dom"/>
</dbReference>
<comment type="similarity">
    <text evidence="2">Belongs to the NADH dehydrogenase family.</text>
</comment>
<dbReference type="Pfam" id="PF07992">
    <property type="entry name" value="Pyr_redox_2"/>
    <property type="match status" value="1"/>
</dbReference>
<keyword evidence="3" id="KW-0285">Flavoprotein</keyword>
<dbReference type="Proteomes" id="UP000327194">
    <property type="component" value="Chromosome"/>
</dbReference>
<evidence type="ECO:0000256" key="2">
    <source>
        <dbReference type="ARBA" id="ARBA00005272"/>
    </source>
</evidence>